<evidence type="ECO:0000256" key="1">
    <source>
        <dbReference type="SAM" id="MobiDB-lite"/>
    </source>
</evidence>
<dbReference type="Proteomes" id="UP000662747">
    <property type="component" value="Chromosome"/>
</dbReference>
<gene>
    <name evidence="3" type="ORF">JY651_45420</name>
</gene>
<dbReference type="EMBL" id="CP071090">
    <property type="protein sequence ID" value="QSQ22291.1"/>
    <property type="molecule type" value="Genomic_DNA"/>
</dbReference>
<keyword evidence="2" id="KW-0732">Signal</keyword>
<dbReference type="PROSITE" id="PS51257">
    <property type="entry name" value="PROKAR_LIPOPROTEIN"/>
    <property type="match status" value="1"/>
</dbReference>
<dbReference type="RefSeq" id="WP_206723868.1">
    <property type="nucleotide sequence ID" value="NZ_CP071090.1"/>
</dbReference>
<organism evidence="3 4">
    <name type="scientific">Pyxidicoccus parkwayensis</name>
    <dbReference type="NCBI Taxonomy" id="2813578"/>
    <lineage>
        <taxon>Bacteria</taxon>
        <taxon>Pseudomonadati</taxon>
        <taxon>Myxococcota</taxon>
        <taxon>Myxococcia</taxon>
        <taxon>Myxococcales</taxon>
        <taxon>Cystobacterineae</taxon>
        <taxon>Myxococcaceae</taxon>
        <taxon>Pyxidicoccus</taxon>
    </lineage>
</organism>
<accession>A0ABX7NY32</accession>
<feature type="compositionally biased region" description="Low complexity" evidence="1">
    <location>
        <begin position="117"/>
        <end position="168"/>
    </location>
</feature>
<name>A0ABX7NY32_9BACT</name>
<proteinExistence type="predicted"/>
<protein>
    <recommendedName>
        <fullName evidence="5">Lipoprotein</fullName>
    </recommendedName>
</protein>
<keyword evidence="4" id="KW-1185">Reference proteome</keyword>
<feature type="region of interest" description="Disordered" evidence="1">
    <location>
        <begin position="116"/>
        <end position="168"/>
    </location>
</feature>
<evidence type="ECO:0000256" key="2">
    <source>
        <dbReference type="SAM" id="SignalP"/>
    </source>
</evidence>
<feature type="chain" id="PRO_5047545846" description="Lipoprotein" evidence="2">
    <location>
        <begin position="29"/>
        <end position="168"/>
    </location>
</feature>
<evidence type="ECO:0000313" key="3">
    <source>
        <dbReference type="EMBL" id="QSQ22291.1"/>
    </source>
</evidence>
<evidence type="ECO:0000313" key="4">
    <source>
        <dbReference type="Proteomes" id="UP000662747"/>
    </source>
</evidence>
<sequence length="168" mass="16943">MSLRRALLTAVLASSALLSACALRPRYADVVAPPSNVASAAGTTVALRVVDPATNRPVPGARVLAGDTRSRMSATADADGVVKFEVTPELLKENPLVEVVLPSGVRSYRLELMPSGQAPAAPTAPETPAPSETPATPESPASPGTPTTPESPSAPQSPSSPSTPGTAT</sequence>
<feature type="signal peptide" evidence="2">
    <location>
        <begin position="1"/>
        <end position="28"/>
    </location>
</feature>
<evidence type="ECO:0008006" key="5">
    <source>
        <dbReference type="Google" id="ProtNLM"/>
    </source>
</evidence>
<reference evidence="3 4" key="1">
    <citation type="submission" date="2021-02" db="EMBL/GenBank/DDBJ databases">
        <title>De Novo genome assembly of isolated myxobacteria.</title>
        <authorList>
            <person name="Stevens D.C."/>
        </authorList>
    </citation>
    <scope>NUCLEOTIDE SEQUENCE [LARGE SCALE GENOMIC DNA]</scope>
    <source>
        <strain evidence="4">SCPEA02</strain>
    </source>
</reference>